<evidence type="ECO:0000313" key="1">
    <source>
        <dbReference type="EMBL" id="MBV0923452.1"/>
    </source>
</evidence>
<dbReference type="OrthoDB" id="137027at2157"/>
<dbReference type="Proteomes" id="UP000766550">
    <property type="component" value="Unassembled WGS sequence"/>
</dbReference>
<name>A0A8J7Y3Q1_9EURY</name>
<dbReference type="InterPro" id="IPR043900">
    <property type="entry name" value="DUF5788"/>
</dbReference>
<sequence>MQEFERKQLLERIEREGATVGAEIPDEITVQGEDIDLRSFVFEIKRRDTVPAGERERVEQAKRNLRRERIERKERIEDGGVSYEEGEALAEAVIGIDRALNALEQLGPANLEQEAKTQETADQKRWMKFLRKALGHEDADSGTGRAGRGR</sequence>
<proteinExistence type="predicted"/>
<dbReference type="RefSeq" id="WP_162316583.1">
    <property type="nucleotide sequence ID" value="NZ_JAHQXF010000001.1"/>
</dbReference>
<dbReference type="AlphaFoldDB" id="A0A8J7Y3Q1"/>
<evidence type="ECO:0000313" key="2">
    <source>
        <dbReference type="Proteomes" id="UP000766550"/>
    </source>
</evidence>
<reference evidence="1 2" key="1">
    <citation type="submission" date="2021-06" db="EMBL/GenBank/DDBJ databases">
        <title>New haloarchaea isolates fom saline soil.</title>
        <authorList>
            <person name="Duran-Viseras A."/>
            <person name="Sanchez-Porro C.S."/>
            <person name="Ventosa A."/>
        </authorList>
    </citation>
    <scope>NUCLEOTIDE SEQUENCE [LARGE SCALE GENOMIC DNA]</scope>
    <source>
        <strain evidence="1 2">JCM 183640</strain>
    </source>
</reference>
<accession>A0A8J7Y3Q1</accession>
<organism evidence="1 2">
    <name type="scientific">Haloarcula limicola</name>
    <dbReference type="NCBI Taxonomy" id="1429915"/>
    <lineage>
        <taxon>Archaea</taxon>
        <taxon>Methanobacteriati</taxon>
        <taxon>Methanobacteriota</taxon>
        <taxon>Stenosarchaea group</taxon>
        <taxon>Halobacteria</taxon>
        <taxon>Halobacteriales</taxon>
        <taxon>Haloarculaceae</taxon>
        <taxon>Haloarcula</taxon>
    </lineage>
</organism>
<dbReference type="EMBL" id="JAHQXF010000001">
    <property type="protein sequence ID" value="MBV0923452.1"/>
    <property type="molecule type" value="Genomic_DNA"/>
</dbReference>
<keyword evidence="2" id="KW-1185">Reference proteome</keyword>
<comment type="caution">
    <text evidence="1">The sequence shown here is derived from an EMBL/GenBank/DDBJ whole genome shotgun (WGS) entry which is preliminary data.</text>
</comment>
<dbReference type="Pfam" id="PF19101">
    <property type="entry name" value="DUF5788"/>
    <property type="match status" value="1"/>
</dbReference>
<protein>
    <submittedName>
        <fullName evidence="1">Uncharacterized protein</fullName>
    </submittedName>
</protein>
<gene>
    <name evidence="1" type="ORF">KTS45_04495</name>
</gene>